<dbReference type="Proteomes" id="UP000235739">
    <property type="component" value="Unassembled WGS sequence"/>
</dbReference>
<evidence type="ECO:0000313" key="3">
    <source>
        <dbReference type="Proteomes" id="UP000235739"/>
    </source>
</evidence>
<protein>
    <recommendedName>
        <fullName evidence="1">DUF2087 domain-containing protein</fullName>
    </recommendedName>
</protein>
<name>A0A2N7S0G6_9MICC</name>
<dbReference type="EMBL" id="PNQX01000002">
    <property type="protein sequence ID" value="PMQ19628.1"/>
    <property type="molecule type" value="Genomic_DNA"/>
</dbReference>
<dbReference type="Pfam" id="PF09860">
    <property type="entry name" value="DUF2087"/>
    <property type="match status" value="1"/>
</dbReference>
<gene>
    <name evidence="2" type="ORF">CIK84_13280</name>
</gene>
<accession>A0A2N7S0G6</accession>
<proteinExistence type="predicted"/>
<sequence length="172" mass="19208">MGSMNQQLNATGQWIQVAAGLKNPSMRRLLGAVLSGEGTGEAPGKSERKDLERWASIGLLRQEPSGWVLNDELLEQTLASAAAAKADRTGIRRYFDGHRLHTLPAKPADRHEVLVYLRNAVIDAQEELREEQINERLRVFHPDVALLRRYMVDHSLLLRAADGSGYRKGSEN</sequence>
<feature type="domain" description="DUF2087" evidence="1">
    <location>
        <begin position="99"/>
        <end position="167"/>
    </location>
</feature>
<comment type="caution">
    <text evidence="2">The sequence shown here is derived from an EMBL/GenBank/DDBJ whole genome shotgun (WGS) entry which is preliminary data.</text>
</comment>
<dbReference type="InterPro" id="IPR018656">
    <property type="entry name" value="DUF2087"/>
</dbReference>
<dbReference type="AlphaFoldDB" id="A0A2N7S0G6"/>
<organism evidence="2 3">
    <name type="scientific">Glutamicibacter arilaitensis</name>
    <dbReference type="NCBI Taxonomy" id="256701"/>
    <lineage>
        <taxon>Bacteria</taxon>
        <taxon>Bacillati</taxon>
        <taxon>Actinomycetota</taxon>
        <taxon>Actinomycetes</taxon>
        <taxon>Micrococcales</taxon>
        <taxon>Micrococcaceae</taxon>
        <taxon>Glutamicibacter</taxon>
    </lineage>
</organism>
<evidence type="ECO:0000259" key="1">
    <source>
        <dbReference type="Pfam" id="PF09860"/>
    </source>
</evidence>
<reference evidence="2 3" key="1">
    <citation type="journal article" date="2017" name="Elife">
        <title>Extensive horizontal gene transfer in cheese-associated bacteria.</title>
        <authorList>
            <person name="Bonham K.S."/>
            <person name="Wolfe B.E."/>
            <person name="Dutton R.J."/>
        </authorList>
    </citation>
    <scope>NUCLEOTIDE SEQUENCE [LARGE SCALE GENOMIC DNA]</scope>
    <source>
        <strain evidence="2 3">JB182</strain>
    </source>
</reference>
<evidence type="ECO:0000313" key="2">
    <source>
        <dbReference type="EMBL" id="PMQ19628.1"/>
    </source>
</evidence>